<protein>
    <submittedName>
        <fullName evidence="2">Uncharacterized protein</fullName>
    </submittedName>
</protein>
<accession>A0A6J8EB39</accession>
<keyword evidence="3" id="KW-1185">Reference proteome</keyword>
<sequence>MSNKKNRRFKARDKKRKIANNKEKRKRYNICRQHRRRQYKHAVQKAIKYVEIFTKEKLCNAEILVLAKGLKFIPSPKLQNAKKTLINDVNELARKMRCKYHFDDGSNTYNRHPFLIKSGYKPSWANNAIENNVFSTRIELEKIQIDTFKDNLSKNERMSLQSLRKNDRIIVKKADKNSSTVVLDKDLYIKMAMNQLNDNIHYETINESHTTQIVNKGDNLKLGTFSIVEAICISSRYTAVLGPGKWR</sequence>
<dbReference type="AlphaFoldDB" id="A0A6J8EB39"/>
<organism evidence="2 3">
    <name type="scientific">Mytilus coruscus</name>
    <name type="common">Sea mussel</name>
    <dbReference type="NCBI Taxonomy" id="42192"/>
    <lineage>
        <taxon>Eukaryota</taxon>
        <taxon>Metazoa</taxon>
        <taxon>Spiralia</taxon>
        <taxon>Lophotrochozoa</taxon>
        <taxon>Mollusca</taxon>
        <taxon>Bivalvia</taxon>
        <taxon>Autobranchia</taxon>
        <taxon>Pteriomorphia</taxon>
        <taxon>Mytilida</taxon>
        <taxon>Mytiloidea</taxon>
        <taxon>Mytilidae</taxon>
        <taxon>Mytilinae</taxon>
        <taxon>Mytilus</taxon>
    </lineage>
</organism>
<reference evidence="2 3" key="1">
    <citation type="submission" date="2020-06" db="EMBL/GenBank/DDBJ databases">
        <authorList>
            <person name="Li R."/>
            <person name="Bekaert M."/>
        </authorList>
    </citation>
    <scope>NUCLEOTIDE SEQUENCE [LARGE SCALE GENOMIC DNA]</scope>
    <source>
        <strain evidence="3">wild</strain>
    </source>
</reference>
<proteinExistence type="predicted"/>
<dbReference type="Proteomes" id="UP000507470">
    <property type="component" value="Unassembled WGS sequence"/>
</dbReference>
<evidence type="ECO:0000256" key="1">
    <source>
        <dbReference type="SAM" id="MobiDB-lite"/>
    </source>
</evidence>
<gene>
    <name evidence="2" type="ORF">MCOR_49376</name>
</gene>
<dbReference type="EMBL" id="CACVKT020008686">
    <property type="protein sequence ID" value="CAC5416795.1"/>
    <property type="molecule type" value="Genomic_DNA"/>
</dbReference>
<name>A0A6J8EB39_MYTCO</name>
<evidence type="ECO:0000313" key="3">
    <source>
        <dbReference type="Proteomes" id="UP000507470"/>
    </source>
</evidence>
<feature type="region of interest" description="Disordered" evidence="1">
    <location>
        <begin position="1"/>
        <end position="26"/>
    </location>
</feature>
<dbReference type="OrthoDB" id="6199398at2759"/>
<evidence type="ECO:0000313" key="2">
    <source>
        <dbReference type="EMBL" id="CAC5416795.1"/>
    </source>
</evidence>